<dbReference type="Proteomes" id="UP001190700">
    <property type="component" value="Unassembled WGS sequence"/>
</dbReference>
<name>A0AAE0FSE0_9CHLO</name>
<dbReference type="InterPro" id="IPR011010">
    <property type="entry name" value="DNA_brk_join_enz"/>
</dbReference>
<dbReference type="GO" id="GO:0006310">
    <property type="term" value="P:DNA recombination"/>
    <property type="evidence" value="ECO:0007669"/>
    <property type="project" value="UniProtKB-KW"/>
</dbReference>
<evidence type="ECO:0000256" key="1">
    <source>
        <dbReference type="ARBA" id="ARBA00023172"/>
    </source>
</evidence>
<dbReference type="GO" id="GO:0015074">
    <property type="term" value="P:DNA integration"/>
    <property type="evidence" value="ECO:0007669"/>
    <property type="project" value="InterPro"/>
</dbReference>
<evidence type="ECO:0000313" key="2">
    <source>
        <dbReference type="EMBL" id="KAK3265124.1"/>
    </source>
</evidence>
<dbReference type="Gene3D" id="1.10.443.10">
    <property type="entry name" value="Intergrase catalytic core"/>
    <property type="match status" value="1"/>
</dbReference>
<keyword evidence="3" id="KW-1185">Reference proteome</keyword>
<organism evidence="2 3">
    <name type="scientific">Cymbomonas tetramitiformis</name>
    <dbReference type="NCBI Taxonomy" id="36881"/>
    <lineage>
        <taxon>Eukaryota</taxon>
        <taxon>Viridiplantae</taxon>
        <taxon>Chlorophyta</taxon>
        <taxon>Pyramimonadophyceae</taxon>
        <taxon>Pyramimonadales</taxon>
        <taxon>Pyramimonadaceae</taxon>
        <taxon>Cymbomonas</taxon>
    </lineage>
</organism>
<comment type="caution">
    <text evidence="2">The sequence shown here is derived from an EMBL/GenBank/DDBJ whole genome shotgun (WGS) entry which is preliminary data.</text>
</comment>
<reference evidence="2 3" key="1">
    <citation type="journal article" date="2015" name="Genome Biol. Evol.">
        <title>Comparative Genomics of a Bacterivorous Green Alga Reveals Evolutionary Causalities and Consequences of Phago-Mixotrophic Mode of Nutrition.</title>
        <authorList>
            <person name="Burns J.A."/>
            <person name="Paasch A."/>
            <person name="Narechania A."/>
            <person name="Kim E."/>
        </authorList>
    </citation>
    <scope>NUCLEOTIDE SEQUENCE [LARGE SCALE GENOMIC DNA]</scope>
    <source>
        <strain evidence="2 3">PLY_AMNH</strain>
    </source>
</reference>
<dbReference type="SUPFAM" id="SSF56349">
    <property type="entry name" value="DNA breaking-rejoining enzymes"/>
    <property type="match status" value="1"/>
</dbReference>
<dbReference type="GO" id="GO:0003677">
    <property type="term" value="F:DNA binding"/>
    <property type="evidence" value="ECO:0007669"/>
    <property type="project" value="InterPro"/>
</dbReference>
<protein>
    <submittedName>
        <fullName evidence="2">Uncharacterized protein</fullName>
    </submittedName>
</protein>
<gene>
    <name evidence="2" type="ORF">CYMTET_26174</name>
</gene>
<proteinExistence type="predicted"/>
<evidence type="ECO:0000313" key="3">
    <source>
        <dbReference type="Proteomes" id="UP001190700"/>
    </source>
</evidence>
<accession>A0AAE0FSE0</accession>
<sequence>MIRNEQLQAIITPKQATPLFSCTIDQLIISMNSEAVAVTSSRDWILLFLILGDNAMILMDLYALKRPTELGATRVEGIIRFPDDSGFLFNYLWGKTLRSGDEHVFGIRRLSDKSKCPISALEDYLLLMKILKLNIARGILFRPVRLGMIQNSPINRGQMNSNPKYWLQKVGLFNGETFFSIRTAGAIELFLEGSDLQQVMGQAYLKTERIARHYMKVWQVLGMLSSGEVENISTKNDLELNAAQAFVRVFV</sequence>
<dbReference type="InterPro" id="IPR013762">
    <property type="entry name" value="Integrase-like_cat_sf"/>
</dbReference>
<dbReference type="EMBL" id="LGRX02014119">
    <property type="protein sequence ID" value="KAK3265124.1"/>
    <property type="molecule type" value="Genomic_DNA"/>
</dbReference>
<keyword evidence="1" id="KW-0233">DNA recombination</keyword>
<dbReference type="AlphaFoldDB" id="A0AAE0FSE0"/>